<evidence type="ECO:0000256" key="5">
    <source>
        <dbReference type="HAMAP-Rule" id="MF_00040"/>
    </source>
</evidence>
<proteinExistence type="inferred from homology"/>
<dbReference type="OrthoDB" id="9804006at2"/>
<organism evidence="8 9">
    <name type="scientific">Erysipelothrix larvae</name>
    <dbReference type="NCBI Taxonomy" id="1514105"/>
    <lineage>
        <taxon>Bacteria</taxon>
        <taxon>Bacillati</taxon>
        <taxon>Bacillota</taxon>
        <taxon>Erysipelotrichia</taxon>
        <taxon>Erysipelotrichales</taxon>
        <taxon>Erysipelotrichaceae</taxon>
        <taxon>Erysipelothrix</taxon>
    </lineage>
</organism>
<evidence type="ECO:0000256" key="2">
    <source>
        <dbReference type="ARBA" id="ARBA00005912"/>
    </source>
</evidence>
<dbReference type="RefSeq" id="WP_067631726.1">
    <property type="nucleotide sequence ID" value="NZ_CP013213.1"/>
</dbReference>
<sequence length="182" mass="20311">MSNALLNEGRKSMEGAIANFEQRLGTLRSGRANASLLHGVMVNYYGSPTPLDQIGQISVSEGTQLVVKLFDPSSLKDAERAISEAHPNLPVQNDGTLLRINVPKLTEETRREVAKDVSKFAEESKIAVRNIRRDLNDLAKDDDTLTEDQEKKMLEDVQKLTDEFVNKIEEISKAKTKEIMTV</sequence>
<dbReference type="InterPro" id="IPR036191">
    <property type="entry name" value="RRF_sf"/>
</dbReference>
<dbReference type="GO" id="GO:0005737">
    <property type="term" value="C:cytoplasm"/>
    <property type="evidence" value="ECO:0007669"/>
    <property type="project" value="UniProtKB-SubCell"/>
</dbReference>
<dbReference type="GO" id="GO:0043023">
    <property type="term" value="F:ribosomal large subunit binding"/>
    <property type="evidence" value="ECO:0007669"/>
    <property type="project" value="TreeGrafter"/>
</dbReference>
<comment type="subcellular location">
    <subcellularLocation>
        <location evidence="1 5">Cytoplasm</location>
    </subcellularLocation>
</comment>
<dbReference type="PANTHER" id="PTHR20982:SF3">
    <property type="entry name" value="MITOCHONDRIAL RIBOSOME RECYCLING FACTOR PSEUDO 1"/>
    <property type="match status" value="1"/>
</dbReference>
<name>A0A120JTK9_9FIRM</name>
<evidence type="ECO:0000256" key="3">
    <source>
        <dbReference type="ARBA" id="ARBA00022490"/>
    </source>
</evidence>
<evidence type="ECO:0000259" key="7">
    <source>
        <dbReference type="Pfam" id="PF01765"/>
    </source>
</evidence>
<dbReference type="FunFam" id="3.30.1360.40:FF:000001">
    <property type="entry name" value="Ribosome-recycling factor"/>
    <property type="match status" value="1"/>
</dbReference>
<keyword evidence="4 5" id="KW-0648">Protein biosynthesis</keyword>
<dbReference type="FunFam" id="1.10.132.20:FF:000001">
    <property type="entry name" value="Ribosome-recycling factor"/>
    <property type="match status" value="1"/>
</dbReference>
<dbReference type="STRING" id="1514105.AOC36_04165"/>
<dbReference type="Gene3D" id="1.10.132.20">
    <property type="entry name" value="Ribosome-recycling factor"/>
    <property type="match status" value="1"/>
</dbReference>
<accession>A0A120JTK9</accession>
<comment type="similarity">
    <text evidence="2 5">Belongs to the RRF family.</text>
</comment>
<dbReference type="PANTHER" id="PTHR20982">
    <property type="entry name" value="RIBOSOME RECYCLING FACTOR"/>
    <property type="match status" value="1"/>
</dbReference>
<evidence type="ECO:0000313" key="8">
    <source>
        <dbReference type="EMBL" id="AMC93195.1"/>
    </source>
</evidence>
<keyword evidence="3 5" id="KW-0963">Cytoplasm</keyword>
<dbReference type="Proteomes" id="UP000063781">
    <property type="component" value="Chromosome"/>
</dbReference>
<dbReference type="HAMAP" id="MF_00040">
    <property type="entry name" value="RRF"/>
    <property type="match status" value="1"/>
</dbReference>
<evidence type="ECO:0000256" key="1">
    <source>
        <dbReference type="ARBA" id="ARBA00004496"/>
    </source>
</evidence>
<dbReference type="Pfam" id="PF01765">
    <property type="entry name" value="RRF"/>
    <property type="match status" value="1"/>
</dbReference>
<reference evidence="8 9" key="1">
    <citation type="submission" date="2015-10" db="EMBL/GenBank/DDBJ databases">
        <title>Erysipelothrix larvae sp. LV19 isolated from the larval gut of the rhinoceros beetle, Trypoxylus dichotomus.</title>
        <authorList>
            <person name="Lim S."/>
            <person name="Kim B.-C."/>
        </authorList>
    </citation>
    <scope>NUCLEOTIDE SEQUENCE [LARGE SCALE GENOMIC DNA]</scope>
    <source>
        <strain evidence="8 9">LV19</strain>
    </source>
</reference>
<protein>
    <recommendedName>
        <fullName evidence="5">Ribosome-recycling factor</fullName>
        <shortName evidence="5">RRF</shortName>
    </recommendedName>
    <alternativeName>
        <fullName evidence="5">Ribosome-releasing factor</fullName>
    </alternativeName>
</protein>
<evidence type="ECO:0000256" key="6">
    <source>
        <dbReference type="SAM" id="Coils"/>
    </source>
</evidence>
<feature type="coiled-coil region" evidence="6">
    <location>
        <begin position="121"/>
        <end position="177"/>
    </location>
</feature>
<dbReference type="InterPro" id="IPR023584">
    <property type="entry name" value="Ribosome_recyc_fac_dom"/>
</dbReference>
<dbReference type="NCBIfam" id="TIGR00496">
    <property type="entry name" value="frr"/>
    <property type="match status" value="1"/>
</dbReference>
<dbReference type="EMBL" id="CP013213">
    <property type="protein sequence ID" value="AMC93195.1"/>
    <property type="molecule type" value="Genomic_DNA"/>
</dbReference>
<comment type="function">
    <text evidence="5">Responsible for the release of ribosomes from messenger RNA at the termination of protein biosynthesis. May increase the efficiency of translation by recycling ribosomes from one round of translation to another.</text>
</comment>
<dbReference type="KEGG" id="erl:AOC36_04165"/>
<keyword evidence="9" id="KW-1185">Reference proteome</keyword>
<keyword evidence="6" id="KW-0175">Coiled coil</keyword>
<feature type="domain" description="Ribosome recycling factor" evidence="7">
    <location>
        <begin position="21"/>
        <end position="180"/>
    </location>
</feature>
<gene>
    <name evidence="5" type="primary">frr</name>
    <name evidence="8" type="ORF">AOC36_04165</name>
</gene>
<dbReference type="AlphaFoldDB" id="A0A120JTK9"/>
<dbReference type="CDD" id="cd00520">
    <property type="entry name" value="RRF"/>
    <property type="match status" value="1"/>
</dbReference>
<dbReference type="InterPro" id="IPR002661">
    <property type="entry name" value="Ribosome_recyc_fac"/>
</dbReference>
<dbReference type="GO" id="GO:0006415">
    <property type="term" value="P:translational termination"/>
    <property type="evidence" value="ECO:0007669"/>
    <property type="project" value="UniProtKB-UniRule"/>
</dbReference>
<evidence type="ECO:0000256" key="4">
    <source>
        <dbReference type="ARBA" id="ARBA00022917"/>
    </source>
</evidence>
<evidence type="ECO:0000313" key="9">
    <source>
        <dbReference type="Proteomes" id="UP000063781"/>
    </source>
</evidence>
<dbReference type="SUPFAM" id="SSF55194">
    <property type="entry name" value="Ribosome recycling factor, RRF"/>
    <property type="match status" value="1"/>
</dbReference>
<dbReference type="Gene3D" id="3.30.1360.40">
    <property type="match status" value="1"/>
</dbReference>